<feature type="compositionally biased region" description="Basic and acidic residues" evidence="1">
    <location>
        <begin position="280"/>
        <end position="293"/>
    </location>
</feature>
<protein>
    <submittedName>
        <fullName evidence="3">Uncharacterized protein</fullName>
    </submittedName>
</protein>
<dbReference type="AlphaFoldDB" id="A0AAI9UMC3"/>
<feature type="transmembrane region" description="Helical" evidence="2">
    <location>
        <begin position="122"/>
        <end position="144"/>
    </location>
</feature>
<dbReference type="Proteomes" id="UP001239795">
    <property type="component" value="Unassembled WGS sequence"/>
</dbReference>
<reference evidence="3 4" key="1">
    <citation type="submission" date="2016-10" db="EMBL/GenBank/DDBJ databases">
        <title>The genome sequence of Colletotrichum fioriniae PJ7.</title>
        <authorList>
            <person name="Baroncelli R."/>
        </authorList>
    </citation>
    <scope>NUCLEOTIDE SEQUENCE [LARGE SCALE GENOMIC DNA]</scope>
    <source>
        <strain evidence="3">Col 31</strain>
    </source>
</reference>
<proteinExistence type="predicted"/>
<keyword evidence="2" id="KW-0812">Transmembrane</keyword>
<keyword evidence="2" id="KW-0472">Membrane</keyword>
<evidence type="ECO:0000313" key="3">
    <source>
        <dbReference type="EMBL" id="KAK1461162.1"/>
    </source>
</evidence>
<keyword evidence="4" id="KW-1185">Reference proteome</keyword>
<evidence type="ECO:0000313" key="4">
    <source>
        <dbReference type="Proteomes" id="UP001239795"/>
    </source>
</evidence>
<gene>
    <name evidence="3" type="ORF">CMEL01_14798</name>
</gene>
<comment type="caution">
    <text evidence="3">The sequence shown here is derived from an EMBL/GenBank/DDBJ whole genome shotgun (WGS) entry which is preliminary data.</text>
</comment>
<dbReference type="EMBL" id="MLGG01000011">
    <property type="protein sequence ID" value="KAK1461162.1"/>
    <property type="molecule type" value="Genomic_DNA"/>
</dbReference>
<sequence length="299" mass="33893">MLLGCPCASAMSGALRGKCFSQNVSPMAIIRAPCKVRFDWGKSRHRYGHLAAQVLPQREQTKRESDSNNTTRTERIHRVARAVGNNSHWMGRRWITRVILLDNVSDALITAAYISFQRRRSICIAGFLLPFFFSFFFFFFKFTFSVIHLNPYSSLQKWGPETGAGRRPLGWDFGLGTLAPASRRSTAPPASTAPVFWERTETTGKEQVGWSMEYVSMYILRRGDDDATGWGMIQQEGLKEMEWFTGTIFLPKRREGNTTDQPAGGIVGRTQGCHRKKEKRKEGRRGSYGRKEQGVPPPT</sequence>
<name>A0AAI9UMC3_9PEZI</name>
<organism evidence="3 4">
    <name type="scientific">Colletotrichum melonis</name>
    <dbReference type="NCBI Taxonomy" id="1209925"/>
    <lineage>
        <taxon>Eukaryota</taxon>
        <taxon>Fungi</taxon>
        <taxon>Dikarya</taxon>
        <taxon>Ascomycota</taxon>
        <taxon>Pezizomycotina</taxon>
        <taxon>Sordariomycetes</taxon>
        <taxon>Hypocreomycetidae</taxon>
        <taxon>Glomerellales</taxon>
        <taxon>Glomerellaceae</taxon>
        <taxon>Colletotrichum</taxon>
        <taxon>Colletotrichum acutatum species complex</taxon>
    </lineage>
</organism>
<accession>A0AAI9UMC3</accession>
<keyword evidence="2" id="KW-1133">Transmembrane helix</keyword>
<evidence type="ECO:0000256" key="2">
    <source>
        <dbReference type="SAM" id="Phobius"/>
    </source>
</evidence>
<evidence type="ECO:0000256" key="1">
    <source>
        <dbReference type="SAM" id="MobiDB-lite"/>
    </source>
</evidence>
<feature type="region of interest" description="Disordered" evidence="1">
    <location>
        <begin position="252"/>
        <end position="299"/>
    </location>
</feature>